<dbReference type="OrthoDB" id="2316594at2759"/>
<dbReference type="GeneID" id="67013454"/>
<dbReference type="AlphaFoldDB" id="A0A8J2HW55"/>
<dbReference type="EMBL" id="CAJRGZ010000015">
    <property type="protein sequence ID" value="CAG5147518.1"/>
    <property type="molecule type" value="Genomic_DNA"/>
</dbReference>
<dbReference type="Proteomes" id="UP000676310">
    <property type="component" value="Unassembled WGS sequence"/>
</dbReference>
<evidence type="ECO:0000313" key="2">
    <source>
        <dbReference type="Proteomes" id="UP000676310"/>
    </source>
</evidence>
<sequence length="102" mass="11481">MVHRCTSPTWYEVLKKHVAGLYLGAIGGQEEKGKVETGKMRDRTLFHQIVELKLGESLLFCPTAAIGVQDKEIRRVLDHFVKFQTRGRITADGGRTRLAEDA</sequence>
<dbReference type="RefSeq" id="XP_043165588.1">
    <property type="nucleotide sequence ID" value="XM_043309653.1"/>
</dbReference>
<reference evidence="1" key="1">
    <citation type="submission" date="2021-05" db="EMBL/GenBank/DDBJ databases">
        <authorList>
            <person name="Stam R."/>
        </authorList>
    </citation>
    <scope>NUCLEOTIDE SEQUENCE</scope>
    <source>
        <strain evidence="1">CS162</strain>
    </source>
</reference>
<proteinExistence type="predicted"/>
<organism evidence="1 2">
    <name type="scientific">Alternaria atra</name>
    <dbReference type="NCBI Taxonomy" id="119953"/>
    <lineage>
        <taxon>Eukaryota</taxon>
        <taxon>Fungi</taxon>
        <taxon>Dikarya</taxon>
        <taxon>Ascomycota</taxon>
        <taxon>Pezizomycotina</taxon>
        <taxon>Dothideomycetes</taxon>
        <taxon>Pleosporomycetidae</taxon>
        <taxon>Pleosporales</taxon>
        <taxon>Pleosporineae</taxon>
        <taxon>Pleosporaceae</taxon>
        <taxon>Alternaria</taxon>
        <taxon>Alternaria sect. Ulocladioides</taxon>
    </lineage>
</organism>
<gene>
    <name evidence="1" type="ORF">ALTATR162_LOCUS2051</name>
</gene>
<comment type="caution">
    <text evidence="1">The sequence shown here is derived from an EMBL/GenBank/DDBJ whole genome shotgun (WGS) entry which is preliminary data.</text>
</comment>
<accession>A0A8J2HW55</accession>
<protein>
    <submittedName>
        <fullName evidence="1">Uncharacterized protein</fullName>
    </submittedName>
</protein>
<name>A0A8J2HW55_9PLEO</name>
<evidence type="ECO:0000313" key="1">
    <source>
        <dbReference type="EMBL" id="CAG5147518.1"/>
    </source>
</evidence>
<keyword evidence="2" id="KW-1185">Reference proteome</keyword>